<dbReference type="PANTHER" id="PTHR46236:SF35">
    <property type="entry name" value="MATH DOMAIN-CONTAINING PROTEIN"/>
    <property type="match status" value="1"/>
</dbReference>
<dbReference type="EMBL" id="LXQA010051170">
    <property type="protein sequence ID" value="MCI03090.1"/>
    <property type="molecule type" value="Genomic_DNA"/>
</dbReference>
<reference evidence="3 4" key="1">
    <citation type="journal article" date="2018" name="Front. Plant Sci.">
        <title>Red Clover (Trifolium pratense) and Zigzag Clover (T. medium) - A Picture of Genomic Similarities and Differences.</title>
        <authorList>
            <person name="Dluhosova J."/>
            <person name="Istvanek J."/>
            <person name="Nedelnik J."/>
            <person name="Repkova J."/>
        </authorList>
    </citation>
    <scope>NUCLEOTIDE SEQUENCE [LARGE SCALE GENOMIC DNA]</scope>
    <source>
        <strain evidence="4">cv. 10/8</strain>
        <tissue evidence="3">Leaf</tissue>
    </source>
</reference>
<keyword evidence="4" id="KW-1185">Reference proteome</keyword>
<dbReference type="Proteomes" id="UP000265520">
    <property type="component" value="Unassembled WGS sequence"/>
</dbReference>
<dbReference type="InterPro" id="IPR008974">
    <property type="entry name" value="TRAF-like"/>
</dbReference>
<keyword evidence="3" id="KW-0378">Hydrolase</keyword>
<protein>
    <submittedName>
        <fullName evidence="3">Ubiquitin carboxyl-terminal hydrolase 12-like</fullName>
    </submittedName>
</protein>
<dbReference type="InterPro" id="IPR002083">
    <property type="entry name" value="MATH/TRAF_dom"/>
</dbReference>
<sequence>SQDQFNQQQSDWGFMSFIPLSELYDPSRGYLVNDTLIVEVEVRCNPVENGTAETFSVSRHSYVL</sequence>
<feature type="domain" description="MATH" evidence="2">
    <location>
        <begin position="1"/>
        <end position="42"/>
    </location>
</feature>
<comment type="caution">
    <text evidence="3">The sequence shown here is derived from an EMBL/GenBank/DDBJ whole genome shotgun (WGS) entry which is preliminary data.</text>
</comment>
<organism evidence="3 4">
    <name type="scientific">Trifolium medium</name>
    <dbReference type="NCBI Taxonomy" id="97028"/>
    <lineage>
        <taxon>Eukaryota</taxon>
        <taxon>Viridiplantae</taxon>
        <taxon>Streptophyta</taxon>
        <taxon>Embryophyta</taxon>
        <taxon>Tracheophyta</taxon>
        <taxon>Spermatophyta</taxon>
        <taxon>Magnoliopsida</taxon>
        <taxon>eudicotyledons</taxon>
        <taxon>Gunneridae</taxon>
        <taxon>Pentapetalae</taxon>
        <taxon>rosids</taxon>
        <taxon>fabids</taxon>
        <taxon>Fabales</taxon>
        <taxon>Fabaceae</taxon>
        <taxon>Papilionoideae</taxon>
        <taxon>50 kb inversion clade</taxon>
        <taxon>NPAAA clade</taxon>
        <taxon>Hologalegina</taxon>
        <taxon>IRL clade</taxon>
        <taxon>Trifolieae</taxon>
        <taxon>Trifolium</taxon>
    </lineage>
</organism>
<dbReference type="SUPFAM" id="SSF49599">
    <property type="entry name" value="TRAF domain-like"/>
    <property type="match status" value="1"/>
</dbReference>
<evidence type="ECO:0000259" key="2">
    <source>
        <dbReference type="PROSITE" id="PS50144"/>
    </source>
</evidence>
<dbReference type="GO" id="GO:0016787">
    <property type="term" value="F:hydrolase activity"/>
    <property type="evidence" value="ECO:0007669"/>
    <property type="project" value="UniProtKB-KW"/>
</dbReference>
<feature type="non-terminal residue" evidence="3">
    <location>
        <position position="1"/>
    </location>
</feature>
<dbReference type="Gene3D" id="2.60.210.10">
    <property type="entry name" value="Apoptosis, Tumor Necrosis Factor Receptor Associated Protein 2, Chain A"/>
    <property type="match status" value="1"/>
</dbReference>
<dbReference type="Pfam" id="PF22486">
    <property type="entry name" value="MATH_2"/>
    <property type="match status" value="1"/>
</dbReference>
<dbReference type="CDD" id="cd00121">
    <property type="entry name" value="MATH"/>
    <property type="match status" value="1"/>
</dbReference>
<dbReference type="AlphaFoldDB" id="A0A392NV52"/>
<dbReference type="PANTHER" id="PTHR46236">
    <property type="entry name" value="TRAF-LIKE SUPERFAMILY PROTEIN"/>
    <property type="match status" value="1"/>
</dbReference>
<evidence type="ECO:0000313" key="4">
    <source>
        <dbReference type="Proteomes" id="UP000265520"/>
    </source>
</evidence>
<evidence type="ECO:0000256" key="1">
    <source>
        <dbReference type="ARBA" id="ARBA00023054"/>
    </source>
</evidence>
<dbReference type="InterPro" id="IPR050804">
    <property type="entry name" value="MCC"/>
</dbReference>
<keyword evidence="1" id="KW-0175">Coiled coil</keyword>
<accession>A0A392NV52</accession>
<proteinExistence type="predicted"/>
<dbReference type="PROSITE" id="PS50144">
    <property type="entry name" value="MATH"/>
    <property type="match status" value="1"/>
</dbReference>
<evidence type="ECO:0000313" key="3">
    <source>
        <dbReference type="EMBL" id="MCI03090.1"/>
    </source>
</evidence>
<name>A0A392NV52_9FABA</name>